<feature type="signal peptide" evidence="1">
    <location>
        <begin position="1"/>
        <end position="21"/>
    </location>
</feature>
<sequence length="169" mass="17818">MVSLRSLITGAVALMAAPIMAAPTRSCSKNIGIANSHLTPIDHGPLPKVLSGLANIAAIGSDMMGELEGRSPAPESADDTLVFEAFREFARGTETLLNILIGKAGILEKVPLVDQPMATVLREVEGVVDTIAITTIDLVKSKATELESEAESLEKTFDVCIGKYEGLKV</sequence>
<evidence type="ECO:0000313" key="3">
    <source>
        <dbReference type="Proteomes" id="UP001302745"/>
    </source>
</evidence>
<proteinExistence type="predicted"/>
<evidence type="ECO:0000256" key="1">
    <source>
        <dbReference type="SAM" id="SignalP"/>
    </source>
</evidence>
<dbReference type="Pfam" id="PF17615">
    <property type="entry name" value="C166"/>
    <property type="match status" value="1"/>
</dbReference>
<organism evidence="2 3">
    <name type="scientific">Chaetomidium leptoderma</name>
    <dbReference type="NCBI Taxonomy" id="669021"/>
    <lineage>
        <taxon>Eukaryota</taxon>
        <taxon>Fungi</taxon>
        <taxon>Dikarya</taxon>
        <taxon>Ascomycota</taxon>
        <taxon>Pezizomycotina</taxon>
        <taxon>Sordariomycetes</taxon>
        <taxon>Sordariomycetidae</taxon>
        <taxon>Sordariales</taxon>
        <taxon>Chaetomiaceae</taxon>
        <taxon>Chaetomidium</taxon>
    </lineage>
</organism>
<comment type="caution">
    <text evidence="2">The sequence shown here is derived from an EMBL/GenBank/DDBJ whole genome shotgun (WGS) entry which is preliminary data.</text>
</comment>
<keyword evidence="1" id="KW-0732">Signal</keyword>
<evidence type="ECO:0000313" key="2">
    <source>
        <dbReference type="EMBL" id="KAK4152756.1"/>
    </source>
</evidence>
<reference evidence="2" key="1">
    <citation type="journal article" date="2023" name="Mol. Phylogenet. Evol.">
        <title>Genome-scale phylogeny and comparative genomics of the fungal order Sordariales.</title>
        <authorList>
            <person name="Hensen N."/>
            <person name="Bonometti L."/>
            <person name="Westerberg I."/>
            <person name="Brannstrom I.O."/>
            <person name="Guillou S."/>
            <person name="Cros-Aarteil S."/>
            <person name="Calhoun S."/>
            <person name="Haridas S."/>
            <person name="Kuo A."/>
            <person name="Mondo S."/>
            <person name="Pangilinan J."/>
            <person name="Riley R."/>
            <person name="LaButti K."/>
            <person name="Andreopoulos B."/>
            <person name="Lipzen A."/>
            <person name="Chen C."/>
            <person name="Yan M."/>
            <person name="Daum C."/>
            <person name="Ng V."/>
            <person name="Clum A."/>
            <person name="Steindorff A."/>
            <person name="Ohm R.A."/>
            <person name="Martin F."/>
            <person name="Silar P."/>
            <person name="Natvig D.O."/>
            <person name="Lalanne C."/>
            <person name="Gautier V."/>
            <person name="Ament-Velasquez S.L."/>
            <person name="Kruys A."/>
            <person name="Hutchinson M.I."/>
            <person name="Powell A.J."/>
            <person name="Barry K."/>
            <person name="Miller A.N."/>
            <person name="Grigoriev I.V."/>
            <person name="Debuchy R."/>
            <person name="Gladieux P."/>
            <person name="Hiltunen Thoren M."/>
            <person name="Johannesson H."/>
        </authorList>
    </citation>
    <scope>NUCLEOTIDE SEQUENCE</scope>
    <source>
        <strain evidence="2">CBS 538.74</strain>
    </source>
</reference>
<feature type="chain" id="PRO_5042922453" evidence="1">
    <location>
        <begin position="22"/>
        <end position="169"/>
    </location>
</feature>
<protein>
    <submittedName>
        <fullName evidence="2">Uncharacterized protein</fullName>
    </submittedName>
</protein>
<name>A0AAN6VL15_9PEZI</name>
<reference evidence="2" key="2">
    <citation type="submission" date="2023-05" db="EMBL/GenBank/DDBJ databases">
        <authorList>
            <consortium name="Lawrence Berkeley National Laboratory"/>
            <person name="Steindorff A."/>
            <person name="Hensen N."/>
            <person name="Bonometti L."/>
            <person name="Westerberg I."/>
            <person name="Brannstrom I.O."/>
            <person name="Guillou S."/>
            <person name="Cros-Aarteil S."/>
            <person name="Calhoun S."/>
            <person name="Haridas S."/>
            <person name="Kuo A."/>
            <person name="Mondo S."/>
            <person name="Pangilinan J."/>
            <person name="Riley R."/>
            <person name="Labutti K."/>
            <person name="Andreopoulos B."/>
            <person name="Lipzen A."/>
            <person name="Chen C."/>
            <person name="Yanf M."/>
            <person name="Daum C."/>
            <person name="Ng V."/>
            <person name="Clum A."/>
            <person name="Ohm R."/>
            <person name="Martin F."/>
            <person name="Silar P."/>
            <person name="Natvig D."/>
            <person name="Lalanne C."/>
            <person name="Gautier V."/>
            <person name="Ament-Velasquez S.L."/>
            <person name="Kruys A."/>
            <person name="Hutchinson M.I."/>
            <person name="Powell A.J."/>
            <person name="Barry K."/>
            <person name="Miller A.N."/>
            <person name="Grigoriev I.V."/>
            <person name="Debuchy R."/>
            <person name="Gladieux P."/>
            <person name="Thoren M.H."/>
            <person name="Johannesson H."/>
        </authorList>
    </citation>
    <scope>NUCLEOTIDE SEQUENCE</scope>
    <source>
        <strain evidence="2">CBS 538.74</strain>
    </source>
</reference>
<dbReference type="Proteomes" id="UP001302745">
    <property type="component" value="Unassembled WGS sequence"/>
</dbReference>
<keyword evidence="3" id="KW-1185">Reference proteome</keyword>
<gene>
    <name evidence="2" type="ORF">C8A00DRAFT_34539</name>
</gene>
<dbReference type="AlphaFoldDB" id="A0AAN6VL15"/>
<dbReference type="EMBL" id="MU856963">
    <property type="protein sequence ID" value="KAK4152756.1"/>
    <property type="molecule type" value="Genomic_DNA"/>
</dbReference>
<accession>A0AAN6VL15</accession>